<dbReference type="AlphaFoldDB" id="A0A379ISC1"/>
<organism evidence="6 7">
    <name type="scientific">Ectopseudomonas mendocina</name>
    <name type="common">Pseudomonas mendocina</name>
    <dbReference type="NCBI Taxonomy" id="300"/>
    <lineage>
        <taxon>Bacteria</taxon>
        <taxon>Pseudomonadati</taxon>
        <taxon>Pseudomonadota</taxon>
        <taxon>Gammaproteobacteria</taxon>
        <taxon>Pseudomonadales</taxon>
        <taxon>Pseudomonadaceae</taxon>
        <taxon>Ectopseudomonas</taxon>
    </lineage>
</organism>
<keyword evidence="3" id="KW-0238">DNA-binding</keyword>
<dbReference type="InterPro" id="IPR036390">
    <property type="entry name" value="WH_DNA-bd_sf"/>
</dbReference>
<dbReference type="Pfam" id="PF03466">
    <property type="entry name" value="LysR_substrate"/>
    <property type="match status" value="1"/>
</dbReference>
<keyword evidence="4" id="KW-0804">Transcription</keyword>
<accession>A0A379ISC1</accession>
<dbReference type="Pfam" id="PF00126">
    <property type="entry name" value="HTH_1"/>
    <property type="match status" value="1"/>
</dbReference>
<dbReference type="EMBL" id="UGUU01000001">
    <property type="protein sequence ID" value="SUD39217.1"/>
    <property type="molecule type" value="Genomic_DNA"/>
</dbReference>
<dbReference type="InterPro" id="IPR036388">
    <property type="entry name" value="WH-like_DNA-bd_sf"/>
</dbReference>
<dbReference type="GO" id="GO:0003700">
    <property type="term" value="F:DNA-binding transcription factor activity"/>
    <property type="evidence" value="ECO:0007669"/>
    <property type="project" value="InterPro"/>
</dbReference>
<dbReference type="InterPro" id="IPR005119">
    <property type="entry name" value="LysR_subst-bd"/>
</dbReference>
<sequence length="333" mass="36383">MSIKLNLRMDIQLESKSTDTLRGLESFVKAVESGSIAAGARLLGISAAAASQNIARLEQSLGLRLLTRTTRSLALTDAGALYFERVQAVLQELELARAAVADLQDEPRGQLRIAASAAFGRHVLAPLIPGFMAQHPRIRCELLTTDAVVDHIQEGVDLSIHIAQQLQDGLVARRIATAQTRFCAAPAYLQRAGRPSEPEQLRDHDCLLFRFATDGRFLRWGFVREGVHFDAQVRVGMSSNDIDALAQCAAAGGGITRLASFVADPYLARGELVELFSSATPTHGRATSAPLDYYLCVRDRYELTPKVRLFMDYLQHALPANLQPSAEAPWHGV</sequence>
<evidence type="ECO:0000256" key="1">
    <source>
        <dbReference type="ARBA" id="ARBA00009437"/>
    </source>
</evidence>
<evidence type="ECO:0000256" key="4">
    <source>
        <dbReference type="ARBA" id="ARBA00023163"/>
    </source>
</evidence>
<proteinExistence type="inferred from homology"/>
<dbReference type="PROSITE" id="PS50931">
    <property type="entry name" value="HTH_LYSR"/>
    <property type="match status" value="1"/>
</dbReference>
<comment type="similarity">
    <text evidence="1">Belongs to the LysR transcriptional regulatory family.</text>
</comment>
<dbReference type="CDD" id="cd08422">
    <property type="entry name" value="PBP2_CrgA_like"/>
    <property type="match status" value="1"/>
</dbReference>
<dbReference type="SUPFAM" id="SSF46785">
    <property type="entry name" value="Winged helix' DNA-binding domain"/>
    <property type="match status" value="1"/>
</dbReference>
<name>A0A379ISC1_ECTME</name>
<dbReference type="PANTHER" id="PTHR30537:SF17">
    <property type="entry name" value="LYSR-FAMILY REGULATORY PROTEIN"/>
    <property type="match status" value="1"/>
</dbReference>
<dbReference type="PANTHER" id="PTHR30537">
    <property type="entry name" value="HTH-TYPE TRANSCRIPTIONAL REGULATOR"/>
    <property type="match status" value="1"/>
</dbReference>
<dbReference type="Gene3D" id="3.40.190.290">
    <property type="match status" value="1"/>
</dbReference>
<gene>
    <name evidence="6" type="primary">dmlR_9</name>
    <name evidence="6" type="ORF">NCTC10899_02022</name>
</gene>
<dbReference type="InterPro" id="IPR058163">
    <property type="entry name" value="LysR-type_TF_proteobact-type"/>
</dbReference>
<dbReference type="Gene3D" id="1.10.10.10">
    <property type="entry name" value="Winged helix-like DNA-binding domain superfamily/Winged helix DNA-binding domain"/>
    <property type="match status" value="1"/>
</dbReference>
<dbReference type="SUPFAM" id="SSF53850">
    <property type="entry name" value="Periplasmic binding protein-like II"/>
    <property type="match status" value="1"/>
</dbReference>
<feature type="domain" description="HTH lysR-type" evidence="5">
    <location>
        <begin position="19"/>
        <end position="76"/>
    </location>
</feature>
<protein>
    <submittedName>
        <fullName evidence="6">LysR family transcriptional regulator</fullName>
    </submittedName>
</protein>
<dbReference type="FunFam" id="1.10.10.10:FF:000001">
    <property type="entry name" value="LysR family transcriptional regulator"/>
    <property type="match status" value="1"/>
</dbReference>
<keyword evidence="2" id="KW-0805">Transcription regulation</keyword>
<evidence type="ECO:0000256" key="2">
    <source>
        <dbReference type="ARBA" id="ARBA00023015"/>
    </source>
</evidence>
<dbReference type="GO" id="GO:0043565">
    <property type="term" value="F:sequence-specific DNA binding"/>
    <property type="evidence" value="ECO:0007669"/>
    <property type="project" value="TreeGrafter"/>
</dbReference>
<dbReference type="Proteomes" id="UP000254260">
    <property type="component" value="Unassembled WGS sequence"/>
</dbReference>
<evidence type="ECO:0000256" key="3">
    <source>
        <dbReference type="ARBA" id="ARBA00023125"/>
    </source>
</evidence>
<evidence type="ECO:0000313" key="7">
    <source>
        <dbReference type="Proteomes" id="UP000254260"/>
    </source>
</evidence>
<evidence type="ECO:0000313" key="6">
    <source>
        <dbReference type="EMBL" id="SUD39217.1"/>
    </source>
</evidence>
<dbReference type="GO" id="GO:0006351">
    <property type="term" value="P:DNA-templated transcription"/>
    <property type="evidence" value="ECO:0007669"/>
    <property type="project" value="TreeGrafter"/>
</dbReference>
<reference evidence="6 7" key="1">
    <citation type="submission" date="2018-06" db="EMBL/GenBank/DDBJ databases">
        <authorList>
            <consortium name="Pathogen Informatics"/>
            <person name="Doyle S."/>
        </authorList>
    </citation>
    <scope>NUCLEOTIDE SEQUENCE [LARGE SCALE GENOMIC DNA]</scope>
    <source>
        <strain evidence="6 7">NCTC10899</strain>
    </source>
</reference>
<dbReference type="InterPro" id="IPR000847">
    <property type="entry name" value="LysR_HTH_N"/>
</dbReference>
<evidence type="ECO:0000259" key="5">
    <source>
        <dbReference type="PROSITE" id="PS50931"/>
    </source>
</evidence>